<accession>A0A969WB47</accession>
<reference evidence="2" key="1">
    <citation type="submission" date="2020-03" db="EMBL/GenBank/DDBJ databases">
        <title>Solimonas marina sp. nov., isolated from deep seawater of the Pacific Ocean.</title>
        <authorList>
            <person name="Liu X."/>
            <person name="Lai Q."/>
            <person name="Sun F."/>
            <person name="Gai Y."/>
            <person name="Li G."/>
            <person name="Shao Z."/>
        </authorList>
    </citation>
    <scope>NUCLEOTIDE SEQUENCE</scope>
    <source>
        <strain evidence="2">C16B3</strain>
    </source>
</reference>
<evidence type="ECO:0000313" key="3">
    <source>
        <dbReference type="Proteomes" id="UP000653472"/>
    </source>
</evidence>
<dbReference type="EMBL" id="JAAVXB010000005">
    <property type="protein sequence ID" value="NKF22855.1"/>
    <property type="molecule type" value="Genomic_DNA"/>
</dbReference>
<feature type="chain" id="PRO_5037753920" description="Lipoprotein" evidence="1">
    <location>
        <begin position="24"/>
        <end position="215"/>
    </location>
</feature>
<evidence type="ECO:0000256" key="1">
    <source>
        <dbReference type="SAM" id="SignalP"/>
    </source>
</evidence>
<dbReference type="PROSITE" id="PS51257">
    <property type="entry name" value="PROKAR_LIPOPROTEIN"/>
    <property type="match status" value="1"/>
</dbReference>
<feature type="signal peptide" evidence="1">
    <location>
        <begin position="1"/>
        <end position="23"/>
    </location>
</feature>
<dbReference type="Proteomes" id="UP000653472">
    <property type="component" value="Unassembled WGS sequence"/>
</dbReference>
<name>A0A969WB47_9GAMM</name>
<sequence>MKTMFRLAVPVTLLLTAALQACSAPYDPRAATHENFEFALQDFLAHRGQLCLGMFDWPSDLTPSEAAAHSSRAVQYPVFEKLGLVTSTVVAVERSTDNPQGVVKRYALTANGRRYYQVHPYTSRAGVQHARDICVAQITLDKVVHWQLDPRDAEHPTALVSYTYQIDPAPWVRHADAQRVLPMVARVIDGAGGRLQLQQQFTLGDNGWVARSAPV</sequence>
<dbReference type="AlphaFoldDB" id="A0A969WB47"/>
<evidence type="ECO:0008006" key="4">
    <source>
        <dbReference type="Google" id="ProtNLM"/>
    </source>
</evidence>
<evidence type="ECO:0000313" key="2">
    <source>
        <dbReference type="EMBL" id="NKF22855.1"/>
    </source>
</evidence>
<dbReference type="RefSeq" id="WP_168148159.1">
    <property type="nucleotide sequence ID" value="NZ_JAAVXB010000005.1"/>
</dbReference>
<organism evidence="2 3">
    <name type="scientific">Solimonas marina</name>
    <dbReference type="NCBI Taxonomy" id="2714601"/>
    <lineage>
        <taxon>Bacteria</taxon>
        <taxon>Pseudomonadati</taxon>
        <taxon>Pseudomonadota</taxon>
        <taxon>Gammaproteobacteria</taxon>
        <taxon>Nevskiales</taxon>
        <taxon>Nevskiaceae</taxon>
        <taxon>Solimonas</taxon>
    </lineage>
</organism>
<protein>
    <recommendedName>
        <fullName evidence="4">Lipoprotein</fullName>
    </recommendedName>
</protein>
<gene>
    <name evidence="2" type="ORF">G7Y82_11045</name>
</gene>
<comment type="caution">
    <text evidence="2">The sequence shown here is derived from an EMBL/GenBank/DDBJ whole genome shotgun (WGS) entry which is preliminary data.</text>
</comment>
<keyword evidence="1" id="KW-0732">Signal</keyword>
<keyword evidence="3" id="KW-1185">Reference proteome</keyword>
<proteinExistence type="predicted"/>